<dbReference type="Proteomes" id="UP001346869">
    <property type="component" value="Unassembled WGS sequence"/>
</dbReference>
<evidence type="ECO:0000313" key="3">
    <source>
        <dbReference type="Proteomes" id="UP001346869"/>
    </source>
</evidence>
<dbReference type="EMBL" id="JAUZQC010000010">
    <property type="protein sequence ID" value="KAK5864346.1"/>
    <property type="molecule type" value="Genomic_DNA"/>
</dbReference>
<gene>
    <name evidence="2" type="ORF">PBY51_015595</name>
</gene>
<organism evidence="2 3">
    <name type="scientific">Eleginops maclovinus</name>
    <name type="common">Patagonian blennie</name>
    <name type="synonym">Eleginus maclovinus</name>
    <dbReference type="NCBI Taxonomy" id="56733"/>
    <lineage>
        <taxon>Eukaryota</taxon>
        <taxon>Metazoa</taxon>
        <taxon>Chordata</taxon>
        <taxon>Craniata</taxon>
        <taxon>Vertebrata</taxon>
        <taxon>Euteleostomi</taxon>
        <taxon>Actinopterygii</taxon>
        <taxon>Neopterygii</taxon>
        <taxon>Teleostei</taxon>
        <taxon>Neoteleostei</taxon>
        <taxon>Acanthomorphata</taxon>
        <taxon>Eupercaria</taxon>
        <taxon>Perciformes</taxon>
        <taxon>Notothenioidei</taxon>
        <taxon>Eleginopidae</taxon>
        <taxon>Eleginops</taxon>
    </lineage>
</organism>
<keyword evidence="3" id="KW-1185">Reference proteome</keyword>
<evidence type="ECO:0000313" key="2">
    <source>
        <dbReference type="EMBL" id="KAK5864346.1"/>
    </source>
</evidence>
<accession>A0AAN7XHH4</accession>
<feature type="region of interest" description="Disordered" evidence="1">
    <location>
        <begin position="52"/>
        <end position="76"/>
    </location>
</feature>
<name>A0AAN7XHH4_ELEMC</name>
<sequence>MFAYGFFQRHISGEGAKQGRIKRGRRVQLFSLITINEGEAVPALLLEGGGEAGSGAPQGRLQQQLSPAGGAWWRGA</sequence>
<dbReference type="AlphaFoldDB" id="A0AAN7XHH4"/>
<protein>
    <submittedName>
        <fullName evidence="2">Uncharacterized protein</fullName>
    </submittedName>
</protein>
<proteinExistence type="predicted"/>
<evidence type="ECO:0000256" key="1">
    <source>
        <dbReference type="SAM" id="MobiDB-lite"/>
    </source>
</evidence>
<reference evidence="2 3" key="1">
    <citation type="journal article" date="2023" name="Genes (Basel)">
        <title>Chromosome-Level Genome Assembly and Circadian Gene Repertoire of the Patagonia Blennie Eleginops maclovinus-The Closest Ancestral Proxy of Antarctic Cryonotothenioids.</title>
        <authorList>
            <person name="Cheng C.C."/>
            <person name="Rivera-Colon A.G."/>
            <person name="Minhas B.F."/>
            <person name="Wilson L."/>
            <person name="Rayamajhi N."/>
            <person name="Vargas-Chacoff L."/>
            <person name="Catchen J.M."/>
        </authorList>
    </citation>
    <scope>NUCLEOTIDE SEQUENCE [LARGE SCALE GENOMIC DNA]</scope>
    <source>
        <strain evidence="2">JMC-PN-2008</strain>
    </source>
</reference>
<reference evidence="2 3" key="2">
    <citation type="journal article" date="2023" name="Mol. Biol. Evol.">
        <title>Genomics of Secondarily Temperate Adaptation in the Only Non-Antarctic Icefish.</title>
        <authorList>
            <person name="Rivera-Colon A.G."/>
            <person name="Rayamajhi N."/>
            <person name="Minhas B.F."/>
            <person name="Madrigal G."/>
            <person name="Bilyk K.T."/>
            <person name="Yoon V."/>
            <person name="Hune M."/>
            <person name="Gregory S."/>
            <person name="Cheng C.H.C."/>
            <person name="Catchen J.M."/>
        </authorList>
    </citation>
    <scope>NUCLEOTIDE SEQUENCE [LARGE SCALE GENOMIC DNA]</scope>
    <source>
        <strain evidence="2">JMC-PN-2008</strain>
    </source>
</reference>
<comment type="caution">
    <text evidence="2">The sequence shown here is derived from an EMBL/GenBank/DDBJ whole genome shotgun (WGS) entry which is preliminary data.</text>
</comment>